<dbReference type="SUPFAM" id="SSF56219">
    <property type="entry name" value="DNase I-like"/>
    <property type="match status" value="1"/>
</dbReference>
<dbReference type="Proteomes" id="UP000018467">
    <property type="component" value="Unassembled WGS sequence"/>
</dbReference>
<sequence length="1245" mass="141071">MVALTLLQWNARSLIANGLDFKQYINSSNERPSVICVQETWLNPRLDFRIQGYEVVRRDRVTGSGGGVAMFIKQDLSYKIVEVNAEFESVMVDVWVGSCFVRIVNFYNPCDKLSLDILEKVSGQGYHRFIWCGDFNAHSTLWGCKESDHNGRVVEEMLECTGLVCLNTGEGTRFDVARGQFSALDLTLTSGDLAGIADWMVRQDVLVGSDHSPIWCRISLDLVHDIEKVKRWNFRKANWGMFLDLCEAGVNEISFEDDVETFNNKIQNLLCKSAVKAIGKTNSGKGKKVVPWWTSECSASVKSRRKAFRALKSLHTFQLLIEFQKARAVARNVIRKAKRKYWRDFCSSLGRQTSVADVWSMIKKMGGKRVDCSIPVLKHGAEIAVSDREKAEILAKTFIAIHSNNNLTEDARLYREQQNRLNQCIITRCEDGGHPLDVEFSLLELKQALESARQTAPGKDEVCYIMLRNVSDTVLQCVLALFNKVWKEGSLPNSWKHGVVVPIVKPGKDKSHASSYRPIALTSNLCKLMEKMIVRRLLYELERRGLLSPYQSGFRKGRSTIDAVLYLESDIRKAQVSKEFVMAVFFDIEKAYDMIWKEGLLVKLYNMGIGGRLFNWIRDFLFGRTIQVRVGASYSAIYSVDNGTPQGSVCSPVLFNIMINDIFSMVDSGIGKSLYADDGALWKRGRNVGQVQKKMQLAINAVENWAFKWGFKFSVNKTQAICFTKMRNVPNVQLQMYGQTLTQVSEVKYLGVWMDGKLTFQSHINRLVSRCKHSINVMRCLAGLDWGASRKALMQIYFSLIRAAIDYGSVVYGSASKTVLQKVDKVQLQALRVCCGAFRSSSNPAILVETGEPPLDIRRQQLAMSYWVGIKGHDIDHPANIVLRDCWEHGDSRGKSFGWIAGELAQQMNLESLSLCKTVIAAPISPWLFPMPEVDLKLQNEFKKHGKQVMKDQVTLSYLDLYYKYDLKIYTDASVDPDSGRAGVSVYVPAFKTELIRRVSDYVAVYTAELVAIMMALLWVEDVRPLRTVICSDSQTVLKSLTNGQKSSRIDIIYDVLMILLRLQHLGLSVGFLWVPAHVGVEGNECADMLAKRALTLDFINVSVPLSRQEAKLLIKKYVTRTWQGMWDGEQKGRHLYKFQRLVGQRIIRGKNRQEELVLTRVRIGHCGLNQSLFRIGKHPDGNCLYCSQPETIEHVLIQCVAYDIQREEVFGGVRAVGNLSIHSMIHDTYKLIKFLKLSGLFNRI</sequence>
<dbReference type="InterPro" id="IPR000477">
    <property type="entry name" value="RT_dom"/>
</dbReference>
<dbReference type="PANTHER" id="PTHR36688:SF2">
    <property type="entry name" value="ENDONUCLEASE_EXONUCLEASE_PHOSPHATASE DOMAIN-CONTAINING PROTEIN"/>
    <property type="match status" value="1"/>
</dbReference>
<dbReference type="SUPFAM" id="SSF53098">
    <property type="entry name" value="Ribonuclease H-like"/>
    <property type="match status" value="1"/>
</dbReference>
<organism evidence="3 4">
    <name type="scientific">Astyanax mexicanus</name>
    <name type="common">Blind cave fish</name>
    <name type="synonym">Astyanax fasciatus mexicanus</name>
    <dbReference type="NCBI Taxonomy" id="7994"/>
    <lineage>
        <taxon>Eukaryota</taxon>
        <taxon>Metazoa</taxon>
        <taxon>Chordata</taxon>
        <taxon>Craniata</taxon>
        <taxon>Vertebrata</taxon>
        <taxon>Euteleostomi</taxon>
        <taxon>Actinopterygii</taxon>
        <taxon>Neopterygii</taxon>
        <taxon>Teleostei</taxon>
        <taxon>Ostariophysi</taxon>
        <taxon>Characiformes</taxon>
        <taxon>Characoidei</taxon>
        <taxon>Acestrorhamphidae</taxon>
        <taxon>Acestrorhamphinae</taxon>
        <taxon>Astyanax</taxon>
    </lineage>
</organism>
<dbReference type="Ensembl" id="ENSAMXT00000045927.1">
    <property type="protein sequence ID" value="ENSAMXP00000028001.1"/>
    <property type="gene ID" value="ENSAMXG00000043500.1"/>
</dbReference>
<evidence type="ECO:0000313" key="4">
    <source>
        <dbReference type="Proteomes" id="UP000018467"/>
    </source>
</evidence>
<dbReference type="STRING" id="7994.ENSAMXP00000028001"/>
<dbReference type="PROSITE" id="PS50878">
    <property type="entry name" value="RT_POL"/>
    <property type="match status" value="1"/>
</dbReference>
<reference evidence="4" key="2">
    <citation type="journal article" date="2014" name="Nat. Commun.">
        <title>The cavefish genome reveals candidate genes for eye loss.</title>
        <authorList>
            <person name="McGaugh S.E."/>
            <person name="Gross J.B."/>
            <person name="Aken B."/>
            <person name="Blin M."/>
            <person name="Borowsky R."/>
            <person name="Chalopin D."/>
            <person name="Hinaux H."/>
            <person name="Jeffery W.R."/>
            <person name="Keene A."/>
            <person name="Ma L."/>
            <person name="Minx P."/>
            <person name="Murphy D."/>
            <person name="O'Quin K.E."/>
            <person name="Retaux S."/>
            <person name="Rohner N."/>
            <person name="Searle S.M."/>
            <person name="Stahl B.A."/>
            <person name="Tabin C."/>
            <person name="Volff J.N."/>
            <person name="Yoshizawa M."/>
            <person name="Warren W.C."/>
        </authorList>
    </citation>
    <scope>NUCLEOTIDE SEQUENCE [LARGE SCALE GENOMIC DNA]</scope>
    <source>
        <strain evidence="4">female</strain>
    </source>
</reference>
<reference evidence="3" key="4">
    <citation type="submission" date="2025-09" db="UniProtKB">
        <authorList>
            <consortium name="Ensembl"/>
        </authorList>
    </citation>
    <scope>IDENTIFICATION</scope>
</reference>
<dbReference type="CDD" id="cd01650">
    <property type="entry name" value="RT_nLTR_like"/>
    <property type="match status" value="1"/>
</dbReference>
<dbReference type="CDD" id="cd09276">
    <property type="entry name" value="Rnase_HI_RT_non_LTR"/>
    <property type="match status" value="1"/>
</dbReference>
<dbReference type="InterPro" id="IPR005135">
    <property type="entry name" value="Endo/exonuclease/phosphatase"/>
</dbReference>
<dbReference type="InterPro" id="IPR002156">
    <property type="entry name" value="RNaseH_domain"/>
</dbReference>
<keyword evidence="4" id="KW-1185">Reference proteome</keyword>
<evidence type="ECO:0000259" key="2">
    <source>
        <dbReference type="PROSITE" id="PS50879"/>
    </source>
</evidence>
<dbReference type="PANTHER" id="PTHR36688">
    <property type="entry name" value="ENDO/EXONUCLEASE/PHOSPHATASE DOMAIN-CONTAINING PROTEIN"/>
    <property type="match status" value="1"/>
</dbReference>
<dbReference type="SUPFAM" id="SSF56672">
    <property type="entry name" value="DNA/RNA polymerases"/>
    <property type="match status" value="1"/>
</dbReference>
<dbReference type="GO" id="GO:0003676">
    <property type="term" value="F:nucleic acid binding"/>
    <property type="evidence" value="ECO:0007669"/>
    <property type="project" value="InterPro"/>
</dbReference>
<protein>
    <recommendedName>
        <fullName evidence="5">Reverse transcriptase domain-containing protein</fullName>
    </recommendedName>
</protein>
<evidence type="ECO:0000259" key="1">
    <source>
        <dbReference type="PROSITE" id="PS50878"/>
    </source>
</evidence>
<dbReference type="Pfam" id="PF00075">
    <property type="entry name" value="RNase_H"/>
    <property type="match status" value="1"/>
</dbReference>
<feature type="domain" description="Reverse transcriptase" evidence="1">
    <location>
        <begin position="484"/>
        <end position="741"/>
    </location>
</feature>
<dbReference type="InParanoid" id="A0A3B1IE94"/>
<proteinExistence type="predicted"/>
<dbReference type="Pfam" id="PF14529">
    <property type="entry name" value="Exo_endo_phos_2"/>
    <property type="match status" value="1"/>
</dbReference>
<dbReference type="AlphaFoldDB" id="A0A3B1IE94"/>
<dbReference type="PROSITE" id="PS50879">
    <property type="entry name" value="RNASE_H_1"/>
    <property type="match status" value="1"/>
</dbReference>
<dbReference type="GeneTree" id="ENSGT01060000248530"/>
<name>A0A3B1IE94_ASTMX</name>
<dbReference type="InterPro" id="IPR052560">
    <property type="entry name" value="RdDP_mobile_element"/>
</dbReference>
<dbReference type="InterPro" id="IPR036397">
    <property type="entry name" value="RNaseH_sf"/>
</dbReference>
<dbReference type="InterPro" id="IPR036691">
    <property type="entry name" value="Endo/exonu/phosph_ase_sf"/>
</dbReference>
<dbReference type="InterPro" id="IPR012337">
    <property type="entry name" value="RNaseH-like_sf"/>
</dbReference>
<dbReference type="Gene3D" id="3.60.10.10">
    <property type="entry name" value="Endonuclease/exonuclease/phosphatase"/>
    <property type="match status" value="1"/>
</dbReference>
<dbReference type="GO" id="GO:0006259">
    <property type="term" value="P:DNA metabolic process"/>
    <property type="evidence" value="ECO:0007669"/>
    <property type="project" value="UniProtKB-ARBA"/>
</dbReference>
<feature type="domain" description="RNase H type-1" evidence="2">
    <location>
        <begin position="963"/>
        <end position="1096"/>
    </location>
</feature>
<dbReference type="Gene3D" id="3.30.420.10">
    <property type="entry name" value="Ribonuclease H-like superfamily/Ribonuclease H"/>
    <property type="match status" value="1"/>
</dbReference>
<reference evidence="4" key="1">
    <citation type="submission" date="2013-03" db="EMBL/GenBank/DDBJ databases">
        <authorList>
            <person name="Jeffery W."/>
            <person name="Warren W."/>
            <person name="Wilson R.K."/>
        </authorList>
    </citation>
    <scope>NUCLEOTIDE SEQUENCE</scope>
    <source>
        <strain evidence="4">female</strain>
    </source>
</reference>
<reference evidence="3" key="3">
    <citation type="submission" date="2025-08" db="UniProtKB">
        <authorList>
            <consortium name="Ensembl"/>
        </authorList>
    </citation>
    <scope>IDENTIFICATION</scope>
</reference>
<dbReference type="InterPro" id="IPR043502">
    <property type="entry name" value="DNA/RNA_pol_sf"/>
</dbReference>
<dbReference type="GO" id="GO:0004523">
    <property type="term" value="F:RNA-DNA hybrid ribonuclease activity"/>
    <property type="evidence" value="ECO:0007669"/>
    <property type="project" value="InterPro"/>
</dbReference>
<evidence type="ECO:0000313" key="3">
    <source>
        <dbReference type="Ensembl" id="ENSAMXP00000028001.1"/>
    </source>
</evidence>
<accession>A0A3B1IE94</accession>
<dbReference type="Bgee" id="ENSAMXG00000043500">
    <property type="expression patterns" value="Expressed in camera-type eye and 1 other cell type or tissue"/>
</dbReference>
<evidence type="ECO:0008006" key="5">
    <source>
        <dbReference type="Google" id="ProtNLM"/>
    </source>
</evidence>
<dbReference type="Pfam" id="PF00078">
    <property type="entry name" value="RVT_1"/>
    <property type="match status" value="1"/>
</dbReference>